<sequence>MVLRTPPCWTRAKIALSVSVIINLFLVALIGSHIWRVESQRRFDNPLAQALATAEHSLPPKDAKTFRQVIKSESSVFAGSAQRLASARHAVGQAISAEPYDPAAVSQSLNNWRSDWNQFFDVFRGPLVDALGAVSPEGRRKLIADRDATRKSMHETGFDP</sequence>
<feature type="transmembrane region" description="Helical" evidence="1">
    <location>
        <begin position="14"/>
        <end position="35"/>
    </location>
</feature>
<gene>
    <name evidence="2" type="ORF">ACELLULO517_16765</name>
</gene>
<evidence type="ECO:0000313" key="2">
    <source>
        <dbReference type="EMBL" id="MCB8881898.1"/>
    </source>
</evidence>
<comment type="caution">
    <text evidence="2">The sequence shown here is derived from an EMBL/GenBank/DDBJ whole genome shotgun (WGS) entry which is preliminary data.</text>
</comment>
<organism evidence="2 3">
    <name type="scientific">Acidisoma cellulosilyticum</name>
    <dbReference type="NCBI Taxonomy" id="2802395"/>
    <lineage>
        <taxon>Bacteria</taxon>
        <taxon>Pseudomonadati</taxon>
        <taxon>Pseudomonadota</taxon>
        <taxon>Alphaproteobacteria</taxon>
        <taxon>Acetobacterales</taxon>
        <taxon>Acidocellaceae</taxon>
        <taxon>Acidisoma</taxon>
    </lineage>
</organism>
<accession>A0A964E5E8</accession>
<evidence type="ECO:0000313" key="3">
    <source>
        <dbReference type="Proteomes" id="UP000721844"/>
    </source>
</evidence>
<keyword evidence="3" id="KW-1185">Reference proteome</keyword>
<dbReference type="AlphaFoldDB" id="A0A964E5E8"/>
<dbReference type="Pfam" id="PF13801">
    <property type="entry name" value="Metal_resist"/>
    <property type="match status" value="1"/>
</dbReference>
<evidence type="ECO:0000256" key="1">
    <source>
        <dbReference type="SAM" id="Phobius"/>
    </source>
</evidence>
<protein>
    <submittedName>
        <fullName evidence="2">Periplasmic heavy metal sensor</fullName>
    </submittedName>
</protein>
<keyword evidence="1" id="KW-0812">Transmembrane</keyword>
<keyword evidence="1" id="KW-0472">Membrane</keyword>
<dbReference type="Proteomes" id="UP000721844">
    <property type="component" value="Unassembled WGS sequence"/>
</dbReference>
<name>A0A964E5E8_9PROT</name>
<proteinExistence type="predicted"/>
<reference evidence="2 3" key="1">
    <citation type="journal article" date="2021" name="Microorganisms">
        <title>Acidisoma silvae sp. nov. and Acidisomacellulosilytica sp. nov., Two Acidophilic Bacteria Isolated from Decaying Wood, Hydrolyzing Cellulose and Producing Poly-3-hydroxybutyrate.</title>
        <authorList>
            <person name="Mieszkin S."/>
            <person name="Pouder E."/>
            <person name="Uroz S."/>
            <person name="Simon-Colin C."/>
            <person name="Alain K."/>
        </authorList>
    </citation>
    <scope>NUCLEOTIDE SEQUENCE [LARGE SCALE GENOMIC DNA]</scope>
    <source>
        <strain evidence="2 3">HW T5.17</strain>
    </source>
</reference>
<dbReference type="EMBL" id="JAESVA010000005">
    <property type="protein sequence ID" value="MCB8881898.1"/>
    <property type="molecule type" value="Genomic_DNA"/>
</dbReference>
<keyword evidence="1" id="KW-1133">Transmembrane helix</keyword>
<dbReference type="InterPro" id="IPR025961">
    <property type="entry name" value="Metal_resist"/>
</dbReference>
<dbReference type="RefSeq" id="WP_227308552.1">
    <property type="nucleotide sequence ID" value="NZ_JAESVA010000005.1"/>
</dbReference>